<protein>
    <recommendedName>
        <fullName evidence="4">Membrane protein triplicated sequence</fullName>
    </recommendedName>
</protein>
<accession>A0AB73BGT7</accession>
<gene>
    <name evidence="2" type="ORF">EU508_11110</name>
</gene>
<feature type="transmembrane region" description="Helical" evidence="1">
    <location>
        <begin position="45"/>
        <end position="64"/>
    </location>
</feature>
<keyword evidence="1" id="KW-0472">Membrane</keyword>
<evidence type="ECO:0000313" key="3">
    <source>
        <dbReference type="Proteomes" id="UP000324162"/>
    </source>
</evidence>
<organism evidence="2 3">
    <name type="scientific">Pseudoalteromonas fuliginea</name>
    <dbReference type="NCBI Taxonomy" id="1872678"/>
    <lineage>
        <taxon>Bacteria</taxon>
        <taxon>Pseudomonadati</taxon>
        <taxon>Pseudomonadota</taxon>
        <taxon>Gammaproteobacteria</taxon>
        <taxon>Alteromonadales</taxon>
        <taxon>Pseudoalteromonadaceae</taxon>
        <taxon>Pseudoalteromonas</taxon>
    </lineage>
</organism>
<evidence type="ECO:0008006" key="4">
    <source>
        <dbReference type="Google" id="ProtNLM"/>
    </source>
</evidence>
<feature type="transmembrane region" description="Helical" evidence="1">
    <location>
        <begin position="14"/>
        <end position="33"/>
    </location>
</feature>
<keyword evidence="1" id="KW-0812">Transmembrane</keyword>
<dbReference type="Proteomes" id="UP000324162">
    <property type="component" value="Unassembled WGS sequence"/>
</dbReference>
<feature type="transmembrane region" description="Helical" evidence="1">
    <location>
        <begin position="95"/>
        <end position="115"/>
    </location>
</feature>
<reference evidence="2 3" key="1">
    <citation type="submission" date="2019-01" db="EMBL/GenBank/DDBJ databases">
        <title>Genome sequences of marine Pseudoalteromonas species.</title>
        <authorList>
            <person name="Boraston A.B."/>
            <person name="Hehemann J.-H."/>
            <person name="Vickers C.J."/>
            <person name="Salama-Alber O."/>
            <person name="Abe K."/>
            <person name="Hettle A.J."/>
        </authorList>
    </citation>
    <scope>NUCLEOTIDE SEQUENCE [LARGE SCALE GENOMIC DNA]</scope>
    <source>
        <strain evidence="2 3">PS42</strain>
    </source>
</reference>
<feature type="transmembrane region" description="Helical" evidence="1">
    <location>
        <begin position="70"/>
        <end position="88"/>
    </location>
</feature>
<dbReference type="AlphaFoldDB" id="A0AB73BGT7"/>
<sequence>MEDLFWQLNSINEYFGILITWLFVFAFLFTLSIAINKQDKSRVHLCFIMMASYTSSLFVDITTAAPHLKLFIFDVLTIAAIFMWRIFLGRKIPYGFYYLIVGLCINASLFMGMYIDNTLYGNWDFWWLWMLYGFFMPVIDITMALILIINKDLLKLVWLIKKLKTSSISKLN</sequence>
<feature type="transmembrane region" description="Helical" evidence="1">
    <location>
        <begin position="127"/>
        <end position="149"/>
    </location>
</feature>
<evidence type="ECO:0000313" key="2">
    <source>
        <dbReference type="EMBL" id="KAA1160283.1"/>
    </source>
</evidence>
<keyword evidence="1" id="KW-1133">Transmembrane helix</keyword>
<evidence type="ECO:0000256" key="1">
    <source>
        <dbReference type="SAM" id="Phobius"/>
    </source>
</evidence>
<proteinExistence type="predicted"/>
<dbReference type="EMBL" id="SEUK01000049">
    <property type="protein sequence ID" value="KAA1160283.1"/>
    <property type="molecule type" value="Genomic_DNA"/>
</dbReference>
<dbReference type="RefSeq" id="WP_149614368.1">
    <property type="nucleotide sequence ID" value="NZ_SEUK01000049.1"/>
</dbReference>
<comment type="caution">
    <text evidence="2">The sequence shown here is derived from an EMBL/GenBank/DDBJ whole genome shotgun (WGS) entry which is preliminary data.</text>
</comment>
<name>A0AB73BGT7_9GAMM</name>